<evidence type="ECO:0000256" key="1">
    <source>
        <dbReference type="SAM" id="MobiDB-lite"/>
    </source>
</evidence>
<feature type="region of interest" description="Disordered" evidence="1">
    <location>
        <begin position="30"/>
        <end position="52"/>
    </location>
</feature>
<protein>
    <submittedName>
        <fullName evidence="2">Uncharacterized protein</fullName>
    </submittedName>
</protein>
<accession>A0ABV5BVW3</accession>
<sequence length="52" mass="6123">MKLKEPSQLEHIHPDSKKYRFSARLKPGVYYDPKTGKTGTRTEYGHMDMDPR</sequence>
<dbReference type="RefSeq" id="WP_375517593.1">
    <property type="nucleotide sequence ID" value="NZ_JBHILI010000011.1"/>
</dbReference>
<comment type="caution">
    <text evidence="2">The sequence shown here is derived from an EMBL/GenBank/DDBJ whole genome shotgun (WGS) entry which is preliminary data.</text>
</comment>
<evidence type="ECO:0000313" key="3">
    <source>
        <dbReference type="Proteomes" id="UP001580391"/>
    </source>
</evidence>
<organism evidence="2 3">
    <name type="scientific">Leptospira wolffii</name>
    <dbReference type="NCBI Taxonomy" id="409998"/>
    <lineage>
        <taxon>Bacteria</taxon>
        <taxon>Pseudomonadati</taxon>
        <taxon>Spirochaetota</taxon>
        <taxon>Spirochaetia</taxon>
        <taxon>Leptospirales</taxon>
        <taxon>Leptospiraceae</taxon>
        <taxon>Leptospira</taxon>
    </lineage>
</organism>
<reference evidence="2 3" key="1">
    <citation type="submission" date="2024-09" db="EMBL/GenBank/DDBJ databases">
        <title>Taxonomic and Genotyping Characterization of Leptospira Strains isolated from Multiple Sources in Colombia highlights the importance of intermediate species.</title>
        <authorList>
            <person name="Torres Higuera L."/>
            <person name="Rojas Tapias D."/>
            <person name="Jimenez Velasquez S."/>
            <person name="Renjifo Ibanez C."/>
        </authorList>
    </citation>
    <scope>NUCLEOTIDE SEQUENCE [LARGE SCALE GENOMIC DNA]</scope>
    <source>
        <strain evidence="2 3">Lep080</strain>
    </source>
</reference>
<gene>
    <name evidence="2" type="ORF">ACE5IX_17010</name>
</gene>
<name>A0ABV5BVW3_9LEPT</name>
<dbReference type="EMBL" id="JBHILJ010000012">
    <property type="protein sequence ID" value="MFB5738221.1"/>
    <property type="molecule type" value="Genomic_DNA"/>
</dbReference>
<feature type="compositionally biased region" description="Basic and acidic residues" evidence="1">
    <location>
        <begin position="43"/>
        <end position="52"/>
    </location>
</feature>
<evidence type="ECO:0000313" key="2">
    <source>
        <dbReference type="EMBL" id="MFB5738221.1"/>
    </source>
</evidence>
<keyword evidence="3" id="KW-1185">Reference proteome</keyword>
<dbReference type="Proteomes" id="UP001580391">
    <property type="component" value="Unassembled WGS sequence"/>
</dbReference>
<proteinExistence type="predicted"/>